<reference evidence="2 3" key="1">
    <citation type="submission" date="2018-08" db="EMBL/GenBank/DDBJ databases">
        <title>A genome reference for cultivated species of the human gut microbiota.</title>
        <authorList>
            <person name="Zou Y."/>
            <person name="Xue W."/>
            <person name="Luo G."/>
        </authorList>
    </citation>
    <scope>NUCLEOTIDE SEQUENCE [LARGE SCALE GENOMIC DNA]</scope>
    <source>
        <strain evidence="2 3">TF11-11</strain>
    </source>
</reference>
<comment type="caution">
    <text evidence="2">The sequence shown here is derived from an EMBL/GenBank/DDBJ whole genome shotgun (WGS) entry which is preliminary data.</text>
</comment>
<gene>
    <name evidence="2" type="ORF">DXD10_16835</name>
</gene>
<feature type="chain" id="PRO_5039259171" description="DUF5104 domain-containing protein" evidence="1">
    <location>
        <begin position="21"/>
        <end position="208"/>
    </location>
</feature>
<keyword evidence="1" id="KW-0732">Signal</keyword>
<accession>A0A3E4LWN5</accession>
<dbReference type="EMBL" id="QSQQ01000048">
    <property type="protein sequence ID" value="RGK41675.1"/>
    <property type="molecule type" value="Genomic_DNA"/>
</dbReference>
<evidence type="ECO:0000313" key="3">
    <source>
        <dbReference type="Proteomes" id="UP000261208"/>
    </source>
</evidence>
<evidence type="ECO:0008006" key="4">
    <source>
        <dbReference type="Google" id="ProtNLM"/>
    </source>
</evidence>
<name>A0A3E4LWN5_9FIRM</name>
<dbReference type="AlphaFoldDB" id="A0A3E4LWN5"/>
<dbReference type="PROSITE" id="PS51257">
    <property type="entry name" value="PROKAR_LIPOPROTEIN"/>
    <property type="match status" value="1"/>
</dbReference>
<protein>
    <recommendedName>
        <fullName evidence="4">DUF5104 domain-containing protein</fullName>
    </recommendedName>
</protein>
<feature type="signal peptide" evidence="1">
    <location>
        <begin position="1"/>
        <end position="20"/>
    </location>
</feature>
<dbReference type="Proteomes" id="UP000261208">
    <property type="component" value="Unassembled WGS sequence"/>
</dbReference>
<proteinExistence type="predicted"/>
<organism evidence="2 3">
    <name type="scientific">Dorea formicigenerans</name>
    <dbReference type="NCBI Taxonomy" id="39486"/>
    <lineage>
        <taxon>Bacteria</taxon>
        <taxon>Bacillati</taxon>
        <taxon>Bacillota</taxon>
        <taxon>Clostridia</taxon>
        <taxon>Lachnospirales</taxon>
        <taxon>Lachnospiraceae</taxon>
        <taxon>Dorea</taxon>
    </lineage>
</organism>
<sequence>MKKRTLTVLVVALVCTFLTACSKEIDTVTESVNEKESSVIKNPTVLEDTIEIVFPEQFEGLSGYDEEALVDYLKENSDGNYQKIECIDGQVNMVATQEEIEYWKGYVEKHIDDQKAVLTGINQKYDMCCSDSYNTINMYYDQELSFKKAFSCVGKTAIYCAMYQILDGNPDYSIYLNIYNVDTGKLVVGGNLMNEEVSYTDEDWEKTF</sequence>
<evidence type="ECO:0000256" key="1">
    <source>
        <dbReference type="SAM" id="SignalP"/>
    </source>
</evidence>
<evidence type="ECO:0000313" key="2">
    <source>
        <dbReference type="EMBL" id="RGK41675.1"/>
    </source>
</evidence>
<dbReference type="RefSeq" id="WP_117650695.1">
    <property type="nucleotide sequence ID" value="NZ_QSQQ01000048.1"/>
</dbReference>